<dbReference type="RefSeq" id="WP_261961781.1">
    <property type="nucleotide sequence ID" value="NZ_BAAAXA010000001.1"/>
</dbReference>
<feature type="transmembrane region" description="Helical" evidence="1">
    <location>
        <begin position="81"/>
        <end position="99"/>
    </location>
</feature>
<proteinExistence type="predicted"/>
<organism evidence="2 3">
    <name type="scientific">Dactylosporangium matsuzakiense</name>
    <dbReference type="NCBI Taxonomy" id="53360"/>
    <lineage>
        <taxon>Bacteria</taxon>
        <taxon>Bacillati</taxon>
        <taxon>Actinomycetota</taxon>
        <taxon>Actinomycetes</taxon>
        <taxon>Micromonosporales</taxon>
        <taxon>Micromonosporaceae</taxon>
        <taxon>Dactylosporangium</taxon>
    </lineage>
</organism>
<feature type="transmembrane region" description="Helical" evidence="1">
    <location>
        <begin position="12"/>
        <end position="36"/>
    </location>
</feature>
<keyword evidence="3" id="KW-1185">Reference proteome</keyword>
<accession>A0A9W6KS18</accession>
<keyword evidence="1" id="KW-1133">Transmembrane helix</keyword>
<feature type="transmembrane region" description="Helical" evidence="1">
    <location>
        <begin position="42"/>
        <end position="61"/>
    </location>
</feature>
<protein>
    <submittedName>
        <fullName evidence="2">Uncharacterized protein</fullName>
    </submittedName>
</protein>
<keyword evidence="1" id="KW-0472">Membrane</keyword>
<reference evidence="2" key="2">
    <citation type="submission" date="2023-01" db="EMBL/GenBank/DDBJ databases">
        <authorList>
            <person name="Sun Q."/>
            <person name="Evtushenko L."/>
        </authorList>
    </citation>
    <scope>NUCLEOTIDE SEQUENCE</scope>
    <source>
        <strain evidence="2">VKM Ac-1321</strain>
    </source>
</reference>
<keyword evidence="1" id="KW-0812">Transmembrane</keyword>
<reference evidence="2" key="1">
    <citation type="journal article" date="2014" name="Int. J. Syst. Evol. Microbiol.">
        <title>Complete genome sequence of Corynebacterium casei LMG S-19264T (=DSM 44701T), isolated from a smear-ripened cheese.</title>
        <authorList>
            <consortium name="US DOE Joint Genome Institute (JGI-PGF)"/>
            <person name="Walter F."/>
            <person name="Albersmeier A."/>
            <person name="Kalinowski J."/>
            <person name="Ruckert C."/>
        </authorList>
    </citation>
    <scope>NUCLEOTIDE SEQUENCE</scope>
    <source>
        <strain evidence="2">VKM Ac-1321</strain>
    </source>
</reference>
<dbReference type="AlphaFoldDB" id="A0A9W6KS18"/>
<sequence>MTNRGLLGWRLAGTVAMQLAAVWAVALVVALAGAWHGADRSPAQWAALAAPGMLFATATAFAVQAHRTNAAGVARVAGRRALGLAILGAGLFAVAIAVWQTR</sequence>
<evidence type="ECO:0000313" key="2">
    <source>
        <dbReference type="EMBL" id="GLL05360.1"/>
    </source>
</evidence>
<dbReference type="Proteomes" id="UP001143480">
    <property type="component" value="Unassembled WGS sequence"/>
</dbReference>
<name>A0A9W6KS18_9ACTN</name>
<evidence type="ECO:0000313" key="3">
    <source>
        <dbReference type="Proteomes" id="UP001143480"/>
    </source>
</evidence>
<dbReference type="EMBL" id="BSFP01000056">
    <property type="protein sequence ID" value="GLL05360.1"/>
    <property type="molecule type" value="Genomic_DNA"/>
</dbReference>
<evidence type="ECO:0000256" key="1">
    <source>
        <dbReference type="SAM" id="Phobius"/>
    </source>
</evidence>
<comment type="caution">
    <text evidence="2">The sequence shown here is derived from an EMBL/GenBank/DDBJ whole genome shotgun (WGS) entry which is preliminary data.</text>
</comment>
<gene>
    <name evidence="2" type="ORF">GCM10017581_071070</name>
</gene>